<organism evidence="2 3">
    <name type="scientific">Hyphopichia burtonii NRRL Y-1933</name>
    <dbReference type="NCBI Taxonomy" id="984485"/>
    <lineage>
        <taxon>Eukaryota</taxon>
        <taxon>Fungi</taxon>
        <taxon>Dikarya</taxon>
        <taxon>Ascomycota</taxon>
        <taxon>Saccharomycotina</taxon>
        <taxon>Pichiomycetes</taxon>
        <taxon>Debaryomycetaceae</taxon>
        <taxon>Hyphopichia</taxon>
    </lineage>
</organism>
<dbReference type="STRING" id="984485.A0A1E4RM63"/>
<dbReference type="GO" id="GO:0005524">
    <property type="term" value="F:ATP binding"/>
    <property type="evidence" value="ECO:0007669"/>
    <property type="project" value="InterPro"/>
</dbReference>
<dbReference type="RefSeq" id="XP_020077420.1">
    <property type="nucleotide sequence ID" value="XM_020220722.1"/>
</dbReference>
<dbReference type="Pfam" id="PF00485">
    <property type="entry name" value="PRK"/>
    <property type="match status" value="1"/>
</dbReference>
<dbReference type="AlphaFoldDB" id="A0A1E4RM63"/>
<dbReference type="EMBL" id="KV454539">
    <property type="protein sequence ID" value="ODV68353.1"/>
    <property type="molecule type" value="Genomic_DNA"/>
</dbReference>
<evidence type="ECO:0000313" key="2">
    <source>
        <dbReference type="EMBL" id="ODV68353.1"/>
    </source>
</evidence>
<dbReference type="InterPro" id="IPR006083">
    <property type="entry name" value="PRK/URK"/>
</dbReference>
<dbReference type="GO" id="GO:0016787">
    <property type="term" value="F:hydrolase activity"/>
    <property type="evidence" value="ECO:0007669"/>
    <property type="project" value="UniProtKB-KW"/>
</dbReference>
<evidence type="ECO:0000313" key="3">
    <source>
        <dbReference type="Proteomes" id="UP000095085"/>
    </source>
</evidence>
<dbReference type="Gene3D" id="3.40.50.300">
    <property type="entry name" value="P-loop containing nucleotide triphosphate hydrolases"/>
    <property type="match status" value="1"/>
</dbReference>
<dbReference type="PANTHER" id="PTHR10285">
    <property type="entry name" value="URIDINE KINASE"/>
    <property type="match status" value="1"/>
</dbReference>
<name>A0A1E4RM63_9ASCO</name>
<proteinExistence type="predicted"/>
<accession>A0A1E4RM63</accession>
<feature type="domain" description="Phosphoribulokinase/uridine kinase" evidence="1">
    <location>
        <begin position="106"/>
        <end position="193"/>
    </location>
</feature>
<dbReference type="GO" id="GO:0016301">
    <property type="term" value="F:kinase activity"/>
    <property type="evidence" value="ECO:0007669"/>
    <property type="project" value="InterPro"/>
</dbReference>
<reference evidence="3" key="1">
    <citation type="submission" date="2016-05" db="EMBL/GenBank/DDBJ databases">
        <title>Comparative genomics of biotechnologically important yeasts.</title>
        <authorList>
            <consortium name="DOE Joint Genome Institute"/>
            <person name="Riley R."/>
            <person name="Haridas S."/>
            <person name="Wolfe K.H."/>
            <person name="Lopes M.R."/>
            <person name="Hittinger C.T."/>
            <person name="Goker M."/>
            <person name="Salamov A."/>
            <person name="Wisecaver J."/>
            <person name="Long T.M."/>
            <person name="Aerts A.L."/>
            <person name="Barry K."/>
            <person name="Choi C."/>
            <person name="Clum A."/>
            <person name="Coughlan A.Y."/>
            <person name="Deshpande S."/>
            <person name="Douglass A.P."/>
            <person name="Hanson S.J."/>
            <person name="Klenk H.-P."/>
            <person name="Labutti K."/>
            <person name="Lapidus A."/>
            <person name="Lindquist E."/>
            <person name="Lipzen A."/>
            <person name="Meier-Kolthoff J.P."/>
            <person name="Ohm R.A."/>
            <person name="Otillar R.P."/>
            <person name="Pangilinan J."/>
            <person name="Peng Y."/>
            <person name="Rokas A."/>
            <person name="Rosa C.A."/>
            <person name="Scheuner C."/>
            <person name="Sibirny A.A."/>
            <person name="Slot J.C."/>
            <person name="Stielow J.B."/>
            <person name="Sun H."/>
            <person name="Kurtzman C.P."/>
            <person name="Blackwell M."/>
            <person name="Grigoriev I.V."/>
            <person name="Jeffries T.W."/>
        </authorList>
    </citation>
    <scope>NUCLEOTIDE SEQUENCE [LARGE SCALE GENOMIC DNA]</scope>
    <source>
        <strain evidence="3">NRRL Y-1933</strain>
    </source>
</reference>
<dbReference type="PRINTS" id="PR00988">
    <property type="entry name" value="URIDINKINASE"/>
</dbReference>
<dbReference type="Proteomes" id="UP000095085">
    <property type="component" value="Unassembled WGS sequence"/>
</dbReference>
<keyword evidence="2" id="KW-0378">Hydrolase</keyword>
<sequence>MPDSVKSIVVLIGGGHAAGKKTTAELLKNEVKDTFPDSNLEIMVIDLIKYIDPESLQRFDSYSKEAAITVPKDDDKKYPSLKPSRFNFVDLKQDLKEHLQTAPNVPQKLIIIHGLYALYDKELRDLSQMKVFMSSDPDTRLIRWIRRDVLDAKKGISLEQVITSYLYGARDEMSNFIFPTKEFADVIMPRGAELNAIRLMVDGIIPYFAFSAKIPDRLSFNLLRPSDSNDVFRSEKFDNEKGKFYELN</sequence>
<dbReference type="InterPro" id="IPR027417">
    <property type="entry name" value="P-loop_NTPase"/>
</dbReference>
<dbReference type="OrthoDB" id="738517at2759"/>
<dbReference type="SUPFAM" id="SSF52540">
    <property type="entry name" value="P-loop containing nucleoside triphosphate hydrolases"/>
    <property type="match status" value="1"/>
</dbReference>
<keyword evidence="3" id="KW-1185">Reference proteome</keyword>
<gene>
    <name evidence="2" type="ORF">HYPBUDRAFT_151857</name>
</gene>
<dbReference type="GeneID" id="30995272"/>
<protein>
    <submittedName>
        <fullName evidence="2">p-loop containing nucleoside triphosphate hydrolase protein</fullName>
    </submittedName>
</protein>
<evidence type="ECO:0000259" key="1">
    <source>
        <dbReference type="Pfam" id="PF00485"/>
    </source>
</evidence>